<dbReference type="AlphaFoldDB" id="A0A8C3WG34"/>
<organism evidence="2 3">
    <name type="scientific">Catagonus wagneri</name>
    <name type="common">Chacoan peccary</name>
    <dbReference type="NCBI Taxonomy" id="51154"/>
    <lineage>
        <taxon>Eukaryota</taxon>
        <taxon>Metazoa</taxon>
        <taxon>Chordata</taxon>
        <taxon>Craniata</taxon>
        <taxon>Vertebrata</taxon>
        <taxon>Euteleostomi</taxon>
        <taxon>Mammalia</taxon>
        <taxon>Eutheria</taxon>
        <taxon>Laurasiatheria</taxon>
        <taxon>Artiodactyla</taxon>
        <taxon>Suina</taxon>
        <taxon>Tayassuidae</taxon>
        <taxon>Catagonus</taxon>
    </lineage>
</organism>
<sequence length="205" mass="22481">MMLPLSTIEGKDASTEEVKTKPPEKGVLFFENHDKAPKRPTRMKGTVSFRFLPFCTVIPWAPSEPALPGLREQGLSKPAGSCPAAQTEPGSRGKACRVMMLPLSTIEGKDAFTEEVKTKPPKKGGERPTVDTNILFFLLCSLSFQPSVCLTYSLEQDDSDSDAQLPPEPSKPDSNCTFVPLPVLEFREIKVWECPLCCLSFVSAS</sequence>
<reference evidence="2" key="2">
    <citation type="submission" date="2025-09" db="UniProtKB">
        <authorList>
            <consortium name="Ensembl"/>
        </authorList>
    </citation>
    <scope>IDENTIFICATION</scope>
</reference>
<evidence type="ECO:0000256" key="1">
    <source>
        <dbReference type="SAM" id="MobiDB-lite"/>
    </source>
</evidence>
<accession>A0A8C3WG34</accession>
<feature type="compositionally biased region" description="Basic and acidic residues" evidence="1">
    <location>
        <begin position="9"/>
        <end position="22"/>
    </location>
</feature>
<dbReference type="Ensembl" id="ENSCWAT00000014857.1">
    <property type="protein sequence ID" value="ENSCWAP00000013685.1"/>
    <property type="gene ID" value="ENSCWAG00000010610.1"/>
</dbReference>
<dbReference type="Proteomes" id="UP000694540">
    <property type="component" value="Unplaced"/>
</dbReference>
<dbReference type="GeneTree" id="ENSGT00560000078607"/>
<feature type="region of interest" description="Disordered" evidence="1">
    <location>
        <begin position="1"/>
        <end position="22"/>
    </location>
</feature>
<protein>
    <submittedName>
        <fullName evidence="2">Uncharacterized protein</fullName>
    </submittedName>
</protein>
<keyword evidence="3" id="KW-1185">Reference proteome</keyword>
<reference evidence="2" key="1">
    <citation type="submission" date="2025-08" db="UniProtKB">
        <authorList>
            <consortium name="Ensembl"/>
        </authorList>
    </citation>
    <scope>IDENTIFICATION</scope>
</reference>
<name>A0A8C3WG34_9CETA</name>
<proteinExistence type="predicted"/>
<evidence type="ECO:0000313" key="3">
    <source>
        <dbReference type="Proteomes" id="UP000694540"/>
    </source>
</evidence>
<evidence type="ECO:0000313" key="2">
    <source>
        <dbReference type="Ensembl" id="ENSCWAP00000013685.1"/>
    </source>
</evidence>